<feature type="compositionally biased region" description="Basic and acidic residues" evidence="1">
    <location>
        <begin position="38"/>
        <end position="52"/>
    </location>
</feature>
<proteinExistence type="predicted"/>
<protein>
    <submittedName>
        <fullName evidence="2">Uncharacterized protein</fullName>
    </submittedName>
</protein>
<evidence type="ECO:0000313" key="2">
    <source>
        <dbReference type="EMBL" id="AQQ59167.1"/>
    </source>
</evidence>
<sequence>MSLKRIGFAFDVRLEKSDGTIKYFVKNEELSFEPLGEADSKAESTKENDSKILQENAEMQNLDS</sequence>
<evidence type="ECO:0000256" key="1">
    <source>
        <dbReference type="SAM" id="MobiDB-lite"/>
    </source>
</evidence>
<dbReference type="AlphaFoldDB" id="A0A1Q2LGC7"/>
<feature type="region of interest" description="Disordered" evidence="1">
    <location>
        <begin position="35"/>
        <end position="64"/>
    </location>
</feature>
<name>A0A1Q2LGC7_9HELI</name>
<dbReference type="KEGG" id="hbl:XJ32_02480"/>
<feature type="compositionally biased region" description="Polar residues" evidence="1">
    <location>
        <begin position="53"/>
        <end position="64"/>
    </location>
</feature>
<dbReference type="Proteomes" id="UP000188298">
    <property type="component" value="Chromosome"/>
</dbReference>
<reference evidence="2 3" key="1">
    <citation type="submission" date="2017-02" db="EMBL/GenBank/DDBJ databases">
        <title>Whole genome sequencing of Helicobacter bilis strain AAQJH.</title>
        <authorList>
            <person name="Conlan S."/>
            <person name="Thomas P.J."/>
            <person name="Mullikin J."/>
            <person name="Palmore T.N."/>
            <person name="Frank K.M."/>
            <person name="Segre J.A."/>
        </authorList>
    </citation>
    <scope>NUCLEOTIDE SEQUENCE [LARGE SCALE GENOMIC DNA]</scope>
    <source>
        <strain evidence="2 3">AAQJH</strain>
    </source>
</reference>
<gene>
    <name evidence="2" type="ORF">XJ32_02480</name>
</gene>
<accession>A0A1Q2LGC7</accession>
<dbReference type="EMBL" id="CP019645">
    <property type="protein sequence ID" value="AQQ59167.1"/>
    <property type="molecule type" value="Genomic_DNA"/>
</dbReference>
<organism evidence="2 3">
    <name type="scientific">Helicobacter bilis</name>
    <dbReference type="NCBI Taxonomy" id="37372"/>
    <lineage>
        <taxon>Bacteria</taxon>
        <taxon>Pseudomonadati</taxon>
        <taxon>Campylobacterota</taxon>
        <taxon>Epsilonproteobacteria</taxon>
        <taxon>Campylobacterales</taxon>
        <taxon>Helicobacteraceae</taxon>
        <taxon>Helicobacter</taxon>
    </lineage>
</organism>
<evidence type="ECO:0000313" key="3">
    <source>
        <dbReference type="Proteomes" id="UP000188298"/>
    </source>
</evidence>